<name>A0A1J0GJX4_9CLOT</name>
<keyword evidence="4 5" id="KW-0418">Kinase</keyword>
<proteinExistence type="inferred from homology"/>
<evidence type="ECO:0000256" key="1">
    <source>
        <dbReference type="ARBA" id="ARBA00022527"/>
    </source>
</evidence>
<dbReference type="STRING" id="1552.A7L45_16930"/>
<evidence type="ECO:0000256" key="4">
    <source>
        <dbReference type="ARBA" id="ARBA00022777"/>
    </source>
</evidence>
<dbReference type="GeneID" id="83594119"/>
<dbReference type="Pfam" id="PF03618">
    <property type="entry name" value="Kinase-PPPase"/>
    <property type="match status" value="1"/>
</dbReference>
<dbReference type="EMBL" id="CP015756">
    <property type="protein sequence ID" value="APC41633.1"/>
    <property type="molecule type" value="Genomic_DNA"/>
</dbReference>
<dbReference type="AlphaFoldDB" id="A0A1J0GJX4"/>
<dbReference type="KEGG" id="ceu:A7L45_16930"/>
<dbReference type="HAMAP" id="MF_00921">
    <property type="entry name" value="PDRP"/>
    <property type="match status" value="1"/>
</dbReference>
<accession>A0A1J0GJX4</accession>
<dbReference type="PANTHER" id="PTHR31756">
    <property type="entry name" value="PYRUVATE, PHOSPHATE DIKINASE REGULATORY PROTEIN 1, CHLOROPLASTIC"/>
    <property type="match status" value="1"/>
</dbReference>
<dbReference type="GO" id="GO:0005524">
    <property type="term" value="F:ATP binding"/>
    <property type="evidence" value="ECO:0007669"/>
    <property type="project" value="InterPro"/>
</dbReference>
<evidence type="ECO:0000313" key="7">
    <source>
        <dbReference type="Proteomes" id="UP000182569"/>
    </source>
</evidence>
<organism evidence="6 7">
    <name type="scientific">Clostridium estertheticum subsp. estertheticum</name>
    <dbReference type="NCBI Taxonomy" id="1552"/>
    <lineage>
        <taxon>Bacteria</taxon>
        <taxon>Bacillati</taxon>
        <taxon>Bacillota</taxon>
        <taxon>Clostridia</taxon>
        <taxon>Eubacteriales</taxon>
        <taxon>Clostridiaceae</taxon>
        <taxon>Clostridium</taxon>
    </lineage>
</organism>
<feature type="binding site" evidence="5">
    <location>
        <begin position="147"/>
        <end position="154"/>
    </location>
    <ligand>
        <name>ADP</name>
        <dbReference type="ChEBI" id="CHEBI:456216"/>
    </ligand>
</feature>
<dbReference type="InterPro" id="IPR005177">
    <property type="entry name" value="Kinase-pyrophosphorylase"/>
</dbReference>
<dbReference type="NCBIfam" id="NF003742">
    <property type="entry name" value="PRK05339.1"/>
    <property type="match status" value="1"/>
</dbReference>
<keyword evidence="7" id="KW-1185">Reference proteome</keyword>
<dbReference type="OrthoDB" id="9782201at2"/>
<reference evidence="7" key="1">
    <citation type="journal article" date="2016" name="Front. Microbiol.">
        <title>Complete Genome Sequence of Clostridium estertheticum DSM 8809, a Microbe Identified in Spoiled Vacuum Packed Beef.</title>
        <authorList>
            <person name="Yu Z."/>
            <person name="Gunn L."/>
            <person name="Brennan E."/>
            <person name="Reid R."/>
            <person name="Wall P.G."/>
            <person name="Gaora O.P."/>
            <person name="Hurley D."/>
            <person name="Bolton D."/>
            <person name="Fanning S."/>
        </authorList>
    </citation>
    <scope>NUCLEOTIDE SEQUENCE [LARGE SCALE GENOMIC DNA]</scope>
    <source>
        <strain evidence="7">DSM 8809</strain>
    </source>
</reference>
<dbReference type="InterPro" id="IPR026565">
    <property type="entry name" value="PPDK_reg"/>
</dbReference>
<comment type="function">
    <text evidence="5">Bifunctional serine/threonine kinase and phosphorylase involved in the regulation of the pyruvate, phosphate dikinase (PPDK) by catalyzing its phosphorylation/dephosphorylation.</text>
</comment>
<comment type="catalytic activity">
    <reaction evidence="5">
        <text>N(tele)-phospho-L-histidyl/L-threonyl-[pyruvate, phosphate dikinase] + ADP = N(tele)-phospho-L-histidyl/O-phospho-L-threonyl-[pyruvate, phosphate dikinase] + AMP + H(+)</text>
        <dbReference type="Rhea" id="RHEA:43692"/>
        <dbReference type="Rhea" id="RHEA-COMP:10650"/>
        <dbReference type="Rhea" id="RHEA-COMP:10651"/>
        <dbReference type="ChEBI" id="CHEBI:15378"/>
        <dbReference type="ChEBI" id="CHEBI:30013"/>
        <dbReference type="ChEBI" id="CHEBI:61977"/>
        <dbReference type="ChEBI" id="CHEBI:83586"/>
        <dbReference type="ChEBI" id="CHEBI:456215"/>
        <dbReference type="ChEBI" id="CHEBI:456216"/>
        <dbReference type="EC" id="2.7.11.32"/>
    </reaction>
</comment>
<gene>
    <name evidence="6" type="ORF">A7L45_16930</name>
</gene>
<dbReference type="EC" id="2.7.11.32" evidence="5"/>
<dbReference type="RefSeq" id="WP_071613925.1">
    <property type="nucleotide sequence ID" value="NZ_CP015756.1"/>
</dbReference>
<comment type="catalytic activity">
    <reaction evidence="5">
        <text>N(tele)-phospho-L-histidyl/O-phospho-L-threonyl-[pyruvate, phosphate dikinase] + phosphate + H(+) = N(tele)-phospho-L-histidyl/L-threonyl-[pyruvate, phosphate dikinase] + diphosphate</text>
        <dbReference type="Rhea" id="RHEA:43696"/>
        <dbReference type="Rhea" id="RHEA-COMP:10650"/>
        <dbReference type="Rhea" id="RHEA-COMP:10651"/>
        <dbReference type="ChEBI" id="CHEBI:15378"/>
        <dbReference type="ChEBI" id="CHEBI:30013"/>
        <dbReference type="ChEBI" id="CHEBI:33019"/>
        <dbReference type="ChEBI" id="CHEBI:43474"/>
        <dbReference type="ChEBI" id="CHEBI:61977"/>
        <dbReference type="ChEBI" id="CHEBI:83586"/>
        <dbReference type="EC" id="2.7.4.27"/>
    </reaction>
</comment>
<dbReference type="GO" id="GO:0043531">
    <property type="term" value="F:ADP binding"/>
    <property type="evidence" value="ECO:0007669"/>
    <property type="project" value="UniProtKB-UniRule"/>
</dbReference>
<comment type="similarity">
    <text evidence="5">Belongs to the pyruvate, phosphate/water dikinase regulatory protein family. PDRP subfamily.</text>
</comment>
<dbReference type="EC" id="2.7.4.27" evidence="5"/>
<keyword evidence="2 5" id="KW-0808">Transferase</keyword>
<dbReference type="GO" id="GO:0016776">
    <property type="term" value="F:phosphotransferase activity, phosphate group as acceptor"/>
    <property type="evidence" value="ECO:0007669"/>
    <property type="project" value="UniProtKB-UniRule"/>
</dbReference>
<keyword evidence="6" id="KW-0670">Pyruvate</keyword>
<dbReference type="GO" id="GO:0004674">
    <property type="term" value="F:protein serine/threonine kinase activity"/>
    <property type="evidence" value="ECO:0007669"/>
    <property type="project" value="UniProtKB-UniRule"/>
</dbReference>
<dbReference type="PANTHER" id="PTHR31756:SF3">
    <property type="entry name" value="PYRUVATE, PHOSPHATE DIKINASE REGULATORY PROTEIN 1, CHLOROPLASTIC"/>
    <property type="match status" value="1"/>
</dbReference>
<evidence type="ECO:0000256" key="5">
    <source>
        <dbReference type="HAMAP-Rule" id="MF_00921"/>
    </source>
</evidence>
<dbReference type="Proteomes" id="UP000182569">
    <property type="component" value="Chromosome"/>
</dbReference>
<keyword evidence="3 5" id="KW-0547">Nucleotide-binding</keyword>
<evidence type="ECO:0000256" key="2">
    <source>
        <dbReference type="ARBA" id="ARBA00022679"/>
    </source>
</evidence>
<keyword evidence="1 5" id="KW-0723">Serine/threonine-protein kinase</keyword>
<evidence type="ECO:0000256" key="3">
    <source>
        <dbReference type="ARBA" id="ARBA00022741"/>
    </source>
</evidence>
<evidence type="ECO:0000313" key="6">
    <source>
        <dbReference type="EMBL" id="APC41633.1"/>
    </source>
</evidence>
<sequence>MLTIYAVSDSIGETAELVAKSVESQFPGSIIIKRVPYIKTAEDVNKFISKIEDNSKAMIISTIIMVDVKEFLVQRCVEKGVFISNILGPVIGLASKLLNKQPEYIPGAIWNMDKEYYKRIEAMEFAIQFDDSRDYNGIKLADVVLIGVSRTSKTPLCMYLANKGVKAINIPLVPEVPVPEELYNIPGRKIIGLTINPFELIEIRKHRMDKFSGLNSSFQYSNDARILDELDFAEKIMKKTRCLTIDVTKRAIEDTALIIMKSIGSTK</sequence>
<protein>
    <recommendedName>
        <fullName evidence="5">Putative pyruvate, phosphate dikinase regulatory protein</fullName>
        <shortName evidence="5">PPDK regulatory protein</shortName>
        <ecNumber evidence="5">2.7.11.32</ecNumber>
        <ecNumber evidence="5">2.7.4.27</ecNumber>
    </recommendedName>
</protein>